<comment type="caution">
    <text evidence="1">The sequence shown here is derived from an EMBL/GenBank/DDBJ whole genome shotgun (WGS) entry which is preliminary data.</text>
</comment>
<name>A0A9D7K1E7_9PROT</name>
<evidence type="ECO:0000313" key="2">
    <source>
        <dbReference type="Proteomes" id="UP000886689"/>
    </source>
</evidence>
<evidence type="ECO:0000313" key="1">
    <source>
        <dbReference type="EMBL" id="MBK8522917.1"/>
    </source>
</evidence>
<gene>
    <name evidence="1" type="ORF">IPL58_01565</name>
</gene>
<dbReference type="AlphaFoldDB" id="A0A9D7K1E7"/>
<accession>A0A9D7K1E7</accession>
<reference evidence="1" key="1">
    <citation type="submission" date="2020-10" db="EMBL/GenBank/DDBJ databases">
        <title>Connecting structure to function with the recovery of over 1000 high-quality activated sludge metagenome-assembled genomes encoding full-length rRNA genes using long-read sequencing.</title>
        <authorList>
            <person name="Singleton C.M."/>
            <person name="Petriglieri F."/>
            <person name="Kristensen J.M."/>
            <person name="Kirkegaard R.H."/>
            <person name="Michaelsen T.Y."/>
            <person name="Andersen M.H."/>
            <person name="Karst S.M."/>
            <person name="Dueholm M.S."/>
            <person name="Nielsen P.H."/>
            <person name="Albertsen M."/>
        </authorList>
    </citation>
    <scope>NUCLEOTIDE SEQUENCE</scope>
    <source>
        <strain evidence="1">Hirt_18-Q3-R61-65_BATAC.395</strain>
    </source>
</reference>
<sequence length="89" mass="9814">MKNASFPSLRVTPEFREAAEQVLQEGESLSSFVEASIRENIARRQLQGEFVARGLASREDARATGNYTSADAVVGRLEKMLVSAKKARK</sequence>
<proteinExistence type="predicted"/>
<dbReference type="EMBL" id="JADJUC010000001">
    <property type="protein sequence ID" value="MBK8522917.1"/>
    <property type="molecule type" value="Genomic_DNA"/>
</dbReference>
<dbReference type="NCBIfam" id="NF041551">
    <property type="entry name" value="YlcI_YnfO_N"/>
    <property type="match status" value="1"/>
</dbReference>
<dbReference type="Proteomes" id="UP000886689">
    <property type="component" value="Unassembled WGS sequence"/>
</dbReference>
<organism evidence="1 2">
    <name type="scientific">Candidatus Proximibacter danicus</name>
    <dbReference type="NCBI Taxonomy" id="2954365"/>
    <lineage>
        <taxon>Bacteria</taxon>
        <taxon>Pseudomonadati</taxon>
        <taxon>Pseudomonadota</taxon>
        <taxon>Betaproteobacteria</taxon>
        <taxon>Candidatus Proximibacter</taxon>
    </lineage>
</organism>
<protein>
    <submittedName>
        <fullName evidence="1">Prevent-host-death protein</fullName>
    </submittedName>
</protein>